<evidence type="ECO:0000313" key="1">
    <source>
        <dbReference type="EMBL" id="SCU77737.1"/>
    </source>
</evidence>
<accession>A0A1K0JDS4</accession>
<sequence>MTSLFRQIVKEHKLSAKLSPVFICFPELDDVCTRLVDFIGLNFIVRDEPLVKEMLVDALAGFKAERKDGSGNVAFMRGLFGRSHELYAKRYAAFKGEKYVVWAPFLEPIPLFEARQAPGYVCRMVDEPCPEPITPRSAAFQLAARVLRGPTFRRYFEEYDVTGQLAHC</sequence>
<dbReference type="RefSeq" id="WP_340526937.1">
    <property type="nucleotide sequence ID" value="NZ_CAXUOZ020000003.1"/>
</dbReference>
<name>A0A1K0JDS4_CUPNE</name>
<protein>
    <submittedName>
        <fullName evidence="1">Uncharacterized protein</fullName>
    </submittedName>
</protein>
<dbReference type="AlphaFoldDB" id="A0A1K0JDS4"/>
<gene>
    <name evidence="1" type="ORF">CNECB9_3760070</name>
</gene>
<reference evidence="1" key="1">
    <citation type="submission" date="2016-09" db="EMBL/GenBank/DDBJ databases">
        <authorList>
            <person name="Capua I."/>
            <person name="De Benedictis P."/>
            <person name="Joannis T."/>
            <person name="Lombin L.H."/>
            <person name="Cattoli G."/>
        </authorList>
    </citation>
    <scope>NUCLEOTIDE SEQUENCE</scope>
    <source>
        <strain evidence="1">B9</strain>
    </source>
</reference>
<organism evidence="1">
    <name type="scientific">Cupriavidus necator</name>
    <name type="common">Alcaligenes eutrophus</name>
    <name type="synonym">Ralstonia eutropha</name>
    <dbReference type="NCBI Taxonomy" id="106590"/>
    <lineage>
        <taxon>Bacteria</taxon>
        <taxon>Pseudomonadati</taxon>
        <taxon>Pseudomonadota</taxon>
        <taxon>Betaproteobacteria</taxon>
        <taxon>Burkholderiales</taxon>
        <taxon>Burkholderiaceae</taxon>
        <taxon>Cupriavidus</taxon>
    </lineage>
</organism>
<proteinExistence type="predicted"/>
<dbReference type="EMBL" id="FMSH01000308">
    <property type="protein sequence ID" value="SCU77737.1"/>
    <property type="molecule type" value="Genomic_DNA"/>
</dbReference>